<keyword evidence="2" id="KW-1185">Reference proteome</keyword>
<reference evidence="2" key="1">
    <citation type="journal article" date="2006" name="PLoS Biol.">
        <title>Macronuclear genome sequence of the ciliate Tetrahymena thermophila, a model eukaryote.</title>
        <authorList>
            <person name="Eisen J.A."/>
            <person name="Coyne R.S."/>
            <person name="Wu M."/>
            <person name="Wu D."/>
            <person name="Thiagarajan M."/>
            <person name="Wortman J.R."/>
            <person name="Badger J.H."/>
            <person name="Ren Q."/>
            <person name="Amedeo P."/>
            <person name="Jones K.M."/>
            <person name="Tallon L.J."/>
            <person name="Delcher A.L."/>
            <person name="Salzberg S.L."/>
            <person name="Silva J.C."/>
            <person name="Haas B.J."/>
            <person name="Majoros W.H."/>
            <person name="Farzad M."/>
            <person name="Carlton J.M."/>
            <person name="Smith R.K. Jr."/>
            <person name="Garg J."/>
            <person name="Pearlman R.E."/>
            <person name="Karrer K.M."/>
            <person name="Sun L."/>
            <person name="Manning G."/>
            <person name="Elde N.C."/>
            <person name="Turkewitz A.P."/>
            <person name="Asai D.J."/>
            <person name="Wilkes D.E."/>
            <person name="Wang Y."/>
            <person name="Cai H."/>
            <person name="Collins K."/>
            <person name="Stewart B.A."/>
            <person name="Lee S.R."/>
            <person name="Wilamowska K."/>
            <person name="Weinberg Z."/>
            <person name="Ruzzo W.L."/>
            <person name="Wloga D."/>
            <person name="Gaertig J."/>
            <person name="Frankel J."/>
            <person name="Tsao C.-C."/>
            <person name="Gorovsky M.A."/>
            <person name="Keeling P.J."/>
            <person name="Waller R.F."/>
            <person name="Patron N.J."/>
            <person name="Cherry J.M."/>
            <person name="Stover N.A."/>
            <person name="Krieger C.J."/>
            <person name="del Toro C."/>
            <person name="Ryder H.F."/>
            <person name="Williamson S.C."/>
            <person name="Barbeau R.A."/>
            <person name="Hamilton E.P."/>
            <person name="Orias E."/>
        </authorList>
    </citation>
    <scope>NUCLEOTIDE SEQUENCE [LARGE SCALE GENOMIC DNA]</scope>
    <source>
        <strain evidence="2">SB210</strain>
    </source>
</reference>
<name>W7X577_TETTS</name>
<accession>W7X577</accession>
<dbReference type="AlphaFoldDB" id="W7X577"/>
<proteinExistence type="predicted"/>
<dbReference type="RefSeq" id="XP_012655946.1">
    <property type="nucleotide sequence ID" value="XM_012800492.1"/>
</dbReference>
<dbReference type="GeneID" id="24441949"/>
<organism evidence="1 2">
    <name type="scientific">Tetrahymena thermophila (strain SB210)</name>
    <dbReference type="NCBI Taxonomy" id="312017"/>
    <lineage>
        <taxon>Eukaryota</taxon>
        <taxon>Sar</taxon>
        <taxon>Alveolata</taxon>
        <taxon>Ciliophora</taxon>
        <taxon>Intramacronucleata</taxon>
        <taxon>Oligohymenophorea</taxon>
        <taxon>Hymenostomatida</taxon>
        <taxon>Tetrahymenina</taxon>
        <taxon>Tetrahymenidae</taxon>
        <taxon>Tetrahymena</taxon>
    </lineage>
</organism>
<dbReference type="KEGG" id="tet:TTHERM_001220343"/>
<dbReference type="InParanoid" id="W7X577"/>
<evidence type="ECO:0000313" key="1">
    <source>
        <dbReference type="EMBL" id="EWS71518.1"/>
    </source>
</evidence>
<dbReference type="EMBL" id="GG662367">
    <property type="protein sequence ID" value="EWS71518.1"/>
    <property type="molecule type" value="Genomic_DNA"/>
</dbReference>
<evidence type="ECO:0000313" key="2">
    <source>
        <dbReference type="Proteomes" id="UP000009168"/>
    </source>
</evidence>
<gene>
    <name evidence="1" type="ORF">TTHERM_001220343</name>
</gene>
<protein>
    <submittedName>
        <fullName evidence="1">Uncharacterized protein</fullName>
    </submittedName>
</protein>
<sequence length="189" mass="22328">MSEYTFISTPLYFSQNFIDKINLANKYNNQIDQKHIQLYRSLKAINLQLNKSIKLKVYPNLNKIIEHFLWKNYLSGDRSLKYLQIFLNFTQGKDIFNLQKKTTYQYKTLLFSLLKSIFNLLKLSMKSYAYNSSKKLVKMKQFLTKIKLKSFPPNPKDQKNLIRMIAVGVDVKSAYSTDIIKSQKNTKKN</sequence>
<dbReference type="Proteomes" id="UP000009168">
    <property type="component" value="Unassembled WGS sequence"/>
</dbReference>